<dbReference type="EMBL" id="GBXM01058711">
    <property type="protein sequence ID" value="JAH49866.1"/>
    <property type="molecule type" value="Transcribed_RNA"/>
</dbReference>
<dbReference type="AlphaFoldDB" id="A0A0E9T8C3"/>
<organism evidence="1">
    <name type="scientific">Anguilla anguilla</name>
    <name type="common">European freshwater eel</name>
    <name type="synonym">Muraena anguilla</name>
    <dbReference type="NCBI Taxonomy" id="7936"/>
    <lineage>
        <taxon>Eukaryota</taxon>
        <taxon>Metazoa</taxon>
        <taxon>Chordata</taxon>
        <taxon>Craniata</taxon>
        <taxon>Vertebrata</taxon>
        <taxon>Euteleostomi</taxon>
        <taxon>Actinopterygii</taxon>
        <taxon>Neopterygii</taxon>
        <taxon>Teleostei</taxon>
        <taxon>Anguilliformes</taxon>
        <taxon>Anguillidae</taxon>
        <taxon>Anguilla</taxon>
    </lineage>
</organism>
<accession>A0A0E9T8C3</accession>
<proteinExistence type="predicted"/>
<reference evidence="1" key="2">
    <citation type="journal article" date="2015" name="Fish Shellfish Immunol.">
        <title>Early steps in the European eel (Anguilla anguilla)-Vibrio vulnificus interaction in the gills: Role of the RtxA13 toxin.</title>
        <authorList>
            <person name="Callol A."/>
            <person name="Pajuelo D."/>
            <person name="Ebbesson L."/>
            <person name="Teles M."/>
            <person name="MacKenzie S."/>
            <person name="Amaro C."/>
        </authorList>
    </citation>
    <scope>NUCLEOTIDE SEQUENCE</scope>
</reference>
<evidence type="ECO:0000313" key="1">
    <source>
        <dbReference type="EMBL" id="JAH49866.1"/>
    </source>
</evidence>
<reference evidence="1" key="1">
    <citation type="submission" date="2014-11" db="EMBL/GenBank/DDBJ databases">
        <authorList>
            <person name="Amaro Gonzalez C."/>
        </authorList>
    </citation>
    <scope>NUCLEOTIDE SEQUENCE</scope>
</reference>
<sequence>MTFLKICTWFGKGKNATPSTRSGYLVSLLQVPHAHLFTIFE</sequence>
<protein>
    <submittedName>
        <fullName evidence="1">Uncharacterized protein</fullName>
    </submittedName>
</protein>
<name>A0A0E9T8C3_ANGAN</name>